<dbReference type="GO" id="GO:0006351">
    <property type="term" value="P:DNA-templated transcription"/>
    <property type="evidence" value="ECO:0007669"/>
    <property type="project" value="InterPro"/>
</dbReference>
<accession>A0A1L3KLK5</accession>
<keyword evidence="3" id="KW-0693">Viral RNA replication</keyword>
<dbReference type="SUPFAM" id="SSF56672">
    <property type="entry name" value="DNA/RNA polymerases"/>
    <property type="match status" value="1"/>
</dbReference>
<dbReference type="Pfam" id="PF00680">
    <property type="entry name" value="RdRP_1"/>
    <property type="match status" value="1"/>
</dbReference>
<dbReference type="InterPro" id="IPR007094">
    <property type="entry name" value="RNA-dir_pol_PSvirus"/>
</dbReference>
<dbReference type="GO" id="GO:0003968">
    <property type="term" value="F:RNA-directed RNA polymerase activity"/>
    <property type="evidence" value="ECO:0007669"/>
    <property type="project" value="InterPro"/>
</dbReference>
<dbReference type="GO" id="GO:0039694">
    <property type="term" value="P:viral RNA genome replication"/>
    <property type="evidence" value="ECO:0007669"/>
    <property type="project" value="InterPro"/>
</dbReference>
<evidence type="ECO:0000256" key="3">
    <source>
        <dbReference type="ARBA" id="ARBA00022953"/>
    </source>
</evidence>
<dbReference type="GO" id="GO:0003723">
    <property type="term" value="F:RNA binding"/>
    <property type="evidence" value="ECO:0007669"/>
    <property type="project" value="InterPro"/>
</dbReference>
<reference evidence="5" key="1">
    <citation type="journal article" date="2016" name="Nature">
        <title>Redefining the invertebrate RNA virosphere.</title>
        <authorList>
            <person name="Shi M."/>
            <person name="Lin X.D."/>
            <person name="Tian J.H."/>
            <person name="Chen L.J."/>
            <person name="Chen X."/>
            <person name="Li C.X."/>
            <person name="Qin X.C."/>
            <person name="Li J."/>
            <person name="Cao J.P."/>
            <person name="Eden J.S."/>
            <person name="Buchmann J."/>
            <person name="Wang W."/>
            <person name="Xu J."/>
            <person name="Holmes E.C."/>
            <person name="Zhang Y.Z."/>
        </authorList>
    </citation>
    <scope>NUCLEOTIDE SEQUENCE</scope>
    <source>
        <strain evidence="5">BHZY110439</strain>
    </source>
</reference>
<sequence length="434" mass="49591">MHIPPSLRKPYAIVKQHGFRRSKPHKKTFQQWIDKFIGRQKRAQKCDWNVELWRSSLSAVIDQLSVAKTCPIPLIPDAISSLTDYSKSPGVNLEGRREFATKGDVSIRQVIAAKRYLANGEVHKVPDFTVAFRRHLVSGDEPDKARIILVAPAEFVFVEKMFAEPLYNAVTSIPFAERRIATGFKWFSKHAAYMSGRFGPNSTSLDFSGFDLSPPHWMIRDVFAELRRCFDLTPEEDCILDAIGRVHQCHWVSFNKQRFRMRGGVKTGSAFTHLLGSIIGAAMMLYLTDGEGKAMSYGDDVVMEGKWNVKRLASRAYESSSFVIHPDKSRHGLDWLGNRWDKRNGKWVLIDPIRRLGQLFYPETTRHVDLEVQVQAHLFASAWDPISETLATALREMHSTSIRSGIRGVRYMLRKLDLTRSDPISAAERLKIWM</sequence>
<evidence type="ECO:0000256" key="2">
    <source>
        <dbReference type="ARBA" id="ARBA00022695"/>
    </source>
</evidence>
<organism evidence="5">
    <name type="scientific">Beihai partiti-like virus 6</name>
    <dbReference type="NCBI Taxonomy" id="1922508"/>
    <lineage>
        <taxon>Viruses</taxon>
        <taxon>Riboviria</taxon>
    </lineage>
</organism>
<dbReference type="PROSITE" id="PS50507">
    <property type="entry name" value="RDRP_SSRNA_POS"/>
    <property type="match status" value="1"/>
</dbReference>
<evidence type="ECO:0000313" key="5">
    <source>
        <dbReference type="EMBL" id="APG78195.1"/>
    </source>
</evidence>
<proteinExistence type="predicted"/>
<feature type="domain" description="RdRp catalytic" evidence="4">
    <location>
        <begin position="200"/>
        <end position="313"/>
    </location>
</feature>
<dbReference type="InterPro" id="IPR001205">
    <property type="entry name" value="RNA-dir_pol_C"/>
</dbReference>
<dbReference type="EMBL" id="KX884082">
    <property type="protein sequence ID" value="APG78195.1"/>
    <property type="molecule type" value="Genomic_RNA"/>
</dbReference>
<dbReference type="InterPro" id="IPR043502">
    <property type="entry name" value="DNA/RNA_pol_sf"/>
</dbReference>
<name>A0A1L3KLK5_9VIRU</name>
<evidence type="ECO:0000256" key="1">
    <source>
        <dbReference type="ARBA" id="ARBA00022679"/>
    </source>
</evidence>
<keyword evidence="1" id="KW-0808">Transferase</keyword>
<keyword evidence="2" id="KW-0548">Nucleotidyltransferase</keyword>
<protein>
    <submittedName>
        <fullName evidence="5">RdRp</fullName>
    </submittedName>
</protein>
<evidence type="ECO:0000259" key="4">
    <source>
        <dbReference type="PROSITE" id="PS50507"/>
    </source>
</evidence>